<accession>A0AAN9Y872</accession>
<organism evidence="2 3">
    <name type="scientific">Parthenolecanium corni</name>
    <dbReference type="NCBI Taxonomy" id="536013"/>
    <lineage>
        <taxon>Eukaryota</taxon>
        <taxon>Metazoa</taxon>
        <taxon>Ecdysozoa</taxon>
        <taxon>Arthropoda</taxon>
        <taxon>Hexapoda</taxon>
        <taxon>Insecta</taxon>
        <taxon>Pterygota</taxon>
        <taxon>Neoptera</taxon>
        <taxon>Paraneoptera</taxon>
        <taxon>Hemiptera</taxon>
        <taxon>Sternorrhyncha</taxon>
        <taxon>Coccoidea</taxon>
        <taxon>Coccidae</taxon>
        <taxon>Parthenolecanium</taxon>
    </lineage>
</organism>
<comment type="caution">
    <text evidence="2">The sequence shown here is derived from an EMBL/GenBank/DDBJ whole genome shotgun (WGS) entry which is preliminary data.</text>
</comment>
<feature type="compositionally biased region" description="Basic and acidic residues" evidence="1">
    <location>
        <begin position="64"/>
        <end position="89"/>
    </location>
</feature>
<proteinExistence type="predicted"/>
<name>A0AAN9Y872_9HEMI</name>
<dbReference type="EMBL" id="JBBCAQ010000007">
    <property type="protein sequence ID" value="KAK7602706.1"/>
    <property type="molecule type" value="Genomic_DNA"/>
</dbReference>
<gene>
    <name evidence="2" type="ORF">V9T40_006680</name>
</gene>
<feature type="region of interest" description="Disordered" evidence="1">
    <location>
        <begin position="60"/>
        <end position="94"/>
    </location>
</feature>
<evidence type="ECO:0000313" key="3">
    <source>
        <dbReference type="Proteomes" id="UP001367676"/>
    </source>
</evidence>
<sequence length="196" mass="22366">MLFRFTLRSTAKTCAYKEILQRLHTDAGWCAVPTRKFVVCELEWIGDTARLLDAVMPSNMGSRTAEETEEERKTDTPSKVDEAREKMKNDGYPISDQNDIQSDGVYDLISDLMPDWVKDIRQQSDQILDQTIKYSSSDLTMLDCNSNLVQILPIDLLQSITTSPPPLLWKKKLINVARNPLDYPAITDYKTDRGCN</sequence>
<dbReference type="AlphaFoldDB" id="A0AAN9Y872"/>
<protein>
    <submittedName>
        <fullName evidence="2">Uncharacterized protein</fullName>
    </submittedName>
</protein>
<evidence type="ECO:0000256" key="1">
    <source>
        <dbReference type="SAM" id="MobiDB-lite"/>
    </source>
</evidence>
<dbReference type="Proteomes" id="UP001367676">
    <property type="component" value="Unassembled WGS sequence"/>
</dbReference>
<evidence type="ECO:0000313" key="2">
    <source>
        <dbReference type="EMBL" id="KAK7602706.1"/>
    </source>
</evidence>
<reference evidence="2 3" key="1">
    <citation type="submission" date="2024-03" db="EMBL/GenBank/DDBJ databases">
        <title>Adaptation during the transition from Ophiocordyceps entomopathogen to insect associate is accompanied by gene loss and intensified selection.</title>
        <authorList>
            <person name="Ward C.M."/>
            <person name="Onetto C.A."/>
            <person name="Borneman A.R."/>
        </authorList>
    </citation>
    <scope>NUCLEOTIDE SEQUENCE [LARGE SCALE GENOMIC DNA]</scope>
    <source>
        <strain evidence="2">AWRI1</strain>
        <tissue evidence="2">Single Adult Female</tissue>
    </source>
</reference>
<keyword evidence="3" id="KW-1185">Reference proteome</keyword>